<protein>
    <submittedName>
        <fullName evidence="1">Uncharacterized protein</fullName>
    </submittedName>
</protein>
<proteinExistence type="predicted"/>
<organism evidence="1 2">
    <name type="scientific">Siminovitchia thermophila</name>
    <dbReference type="NCBI Taxonomy" id="1245522"/>
    <lineage>
        <taxon>Bacteria</taxon>
        <taxon>Bacillati</taxon>
        <taxon>Bacillota</taxon>
        <taxon>Bacilli</taxon>
        <taxon>Bacillales</taxon>
        <taxon>Bacillaceae</taxon>
        <taxon>Siminovitchia</taxon>
    </lineage>
</organism>
<keyword evidence="2" id="KW-1185">Reference proteome</keyword>
<reference evidence="1 2" key="1">
    <citation type="submission" date="2021-01" db="EMBL/GenBank/DDBJ databases">
        <title>Genomic Encyclopedia of Type Strains, Phase IV (KMG-IV): sequencing the most valuable type-strain genomes for metagenomic binning, comparative biology and taxonomic classification.</title>
        <authorList>
            <person name="Goeker M."/>
        </authorList>
    </citation>
    <scope>NUCLEOTIDE SEQUENCE [LARGE SCALE GENOMIC DNA]</scope>
    <source>
        <strain evidence="1 2">DSM 105453</strain>
    </source>
</reference>
<gene>
    <name evidence="1" type="ORF">JOC94_002502</name>
</gene>
<evidence type="ECO:0000313" key="2">
    <source>
        <dbReference type="Proteomes" id="UP000823485"/>
    </source>
</evidence>
<dbReference type="Proteomes" id="UP000823485">
    <property type="component" value="Unassembled WGS sequence"/>
</dbReference>
<evidence type="ECO:0000313" key="1">
    <source>
        <dbReference type="EMBL" id="MBM7715514.1"/>
    </source>
</evidence>
<accession>A0ABS2R7C5</accession>
<comment type="caution">
    <text evidence="1">The sequence shown here is derived from an EMBL/GenBank/DDBJ whole genome shotgun (WGS) entry which is preliminary data.</text>
</comment>
<name>A0ABS2R7C5_9BACI</name>
<sequence length="52" mass="6291">MVYDNSVDISKMSKFLLHIFKKMLFDIKLIRELQMFGSTGKKLIRKIWIKKE</sequence>
<dbReference type="EMBL" id="JAFBFH010000015">
    <property type="protein sequence ID" value="MBM7715514.1"/>
    <property type="molecule type" value="Genomic_DNA"/>
</dbReference>